<dbReference type="EMBL" id="KB206474">
    <property type="protein sequence ID" value="ELP91344.1"/>
    <property type="molecule type" value="Genomic_DNA"/>
</dbReference>
<dbReference type="VEuPathDB" id="AmoebaDB:EIN_153810"/>
<dbReference type="AlphaFoldDB" id="A0A0A1U8W7"/>
<evidence type="ECO:0000313" key="3">
    <source>
        <dbReference type="Proteomes" id="UP000014680"/>
    </source>
</evidence>
<dbReference type="GeneID" id="14890235"/>
<evidence type="ECO:0000313" key="2">
    <source>
        <dbReference type="EMBL" id="ELP91344.1"/>
    </source>
</evidence>
<dbReference type="OrthoDB" id="29215at2759"/>
<name>A0A0A1U8W7_ENTIV</name>
<sequence>MLIVFMLPLVLSLRCQITTKYTFVRGTTTIPLPSVHYPHITFTPELDGTFFISQTETGSEIYVTVLRPQDITVCVVETDDTPSRLTAKVFSLNYVLKSIVPGIPLYFVLVAIVFIIVIFIMLIKAFGYVVATVTDVYFNQGKRLEKYFNDKFGISHDELVAFLIHKGVVQENAEYLM</sequence>
<dbReference type="OMA" id="TVQICIG"/>
<organism evidence="2 3">
    <name type="scientific">Entamoeba invadens IP1</name>
    <dbReference type="NCBI Taxonomy" id="370355"/>
    <lineage>
        <taxon>Eukaryota</taxon>
        <taxon>Amoebozoa</taxon>
        <taxon>Evosea</taxon>
        <taxon>Archamoebae</taxon>
        <taxon>Mastigamoebida</taxon>
        <taxon>Entamoebidae</taxon>
        <taxon>Entamoeba</taxon>
    </lineage>
</organism>
<keyword evidence="1" id="KW-1133">Transmembrane helix</keyword>
<dbReference type="RefSeq" id="XP_004258115.1">
    <property type="nucleotide sequence ID" value="XM_004258067.1"/>
</dbReference>
<keyword evidence="1" id="KW-0812">Transmembrane</keyword>
<dbReference type="KEGG" id="eiv:EIN_153810"/>
<gene>
    <name evidence="2" type="ORF">EIN_153810</name>
</gene>
<proteinExistence type="predicted"/>
<keyword evidence="3" id="KW-1185">Reference proteome</keyword>
<reference evidence="2 3" key="1">
    <citation type="submission" date="2012-10" db="EMBL/GenBank/DDBJ databases">
        <authorList>
            <person name="Zafar N."/>
            <person name="Inman J."/>
            <person name="Hall N."/>
            <person name="Lorenzi H."/>
            <person name="Caler E."/>
        </authorList>
    </citation>
    <scope>NUCLEOTIDE SEQUENCE [LARGE SCALE GENOMIC DNA]</scope>
    <source>
        <strain evidence="2 3">IP1</strain>
    </source>
</reference>
<protein>
    <submittedName>
        <fullName evidence="2">Uncharacterized protein</fullName>
    </submittedName>
</protein>
<evidence type="ECO:0000256" key="1">
    <source>
        <dbReference type="SAM" id="Phobius"/>
    </source>
</evidence>
<feature type="transmembrane region" description="Helical" evidence="1">
    <location>
        <begin position="105"/>
        <end position="138"/>
    </location>
</feature>
<dbReference type="Proteomes" id="UP000014680">
    <property type="component" value="Unassembled WGS sequence"/>
</dbReference>
<keyword evidence="1" id="KW-0472">Membrane</keyword>
<accession>A0A0A1U8W7</accession>